<dbReference type="OrthoDB" id="9927003at2"/>
<accession>U5MYM3</accession>
<dbReference type="RefSeq" id="WP_022748145.1">
    <property type="nucleotide sequence ID" value="NC_022571.1"/>
</dbReference>
<keyword evidence="1" id="KW-0472">Membrane</keyword>
<protein>
    <submittedName>
        <fullName evidence="2">Uncharacterized protein</fullName>
    </submittedName>
</protein>
<keyword evidence="3" id="KW-1185">Reference proteome</keyword>
<sequence>MEYLRNIQTIVAIISGVLSIVMFILSRNEKKKCDEIRNTIEQKIEIFNKESSIKSNDQFNIEKVKTFDNRKSIN</sequence>
<dbReference type="Proteomes" id="UP000017118">
    <property type="component" value="Chromosome"/>
</dbReference>
<feature type="transmembrane region" description="Helical" evidence="1">
    <location>
        <begin position="6"/>
        <end position="25"/>
    </location>
</feature>
<keyword evidence="1" id="KW-0812">Transmembrane</keyword>
<dbReference type="EMBL" id="CP006721">
    <property type="protein sequence ID" value="AGX44587.1"/>
    <property type="molecule type" value="Genomic_DNA"/>
</dbReference>
<evidence type="ECO:0000313" key="2">
    <source>
        <dbReference type="EMBL" id="AGX44587.1"/>
    </source>
</evidence>
<dbReference type="GeneID" id="55475945"/>
<proteinExistence type="predicted"/>
<evidence type="ECO:0000313" key="3">
    <source>
        <dbReference type="Proteomes" id="UP000017118"/>
    </source>
</evidence>
<name>U5MYM3_CLOSA</name>
<evidence type="ECO:0000256" key="1">
    <source>
        <dbReference type="SAM" id="Phobius"/>
    </source>
</evidence>
<gene>
    <name evidence="2" type="ORF">CLSA_c36260</name>
</gene>
<dbReference type="PATRIC" id="fig|1345695.10.peg.1285"/>
<dbReference type="AlphaFoldDB" id="U5MYM3"/>
<keyword evidence="1" id="KW-1133">Transmembrane helix</keyword>
<organism evidence="2 3">
    <name type="scientific">Clostridium saccharobutylicum DSM 13864</name>
    <dbReference type="NCBI Taxonomy" id="1345695"/>
    <lineage>
        <taxon>Bacteria</taxon>
        <taxon>Bacillati</taxon>
        <taxon>Bacillota</taxon>
        <taxon>Clostridia</taxon>
        <taxon>Eubacteriales</taxon>
        <taxon>Clostridiaceae</taxon>
        <taxon>Clostridium</taxon>
    </lineage>
</organism>
<dbReference type="HOGENOM" id="CLU_2681232_0_0_9"/>
<dbReference type="KEGG" id="csb:CLSA_c36260"/>
<reference evidence="2 3" key="1">
    <citation type="journal article" date="2013" name="Genome Announc.">
        <title>Complete Genome Sequence of the Solvent Producer Clostridium saccharobutylicum NCP262 (DSM 13864).</title>
        <authorList>
            <person name="Poehlein A."/>
            <person name="Hartwich K."/>
            <person name="Krabben P."/>
            <person name="Ehrenreich A."/>
            <person name="Liebl W."/>
            <person name="Durre P."/>
            <person name="Gottschalk G."/>
            <person name="Daniel R."/>
        </authorList>
    </citation>
    <scope>NUCLEOTIDE SEQUENCE [LARGE SCALE GENOMIC DNA]</scope>
    <source>
        <strain evidence="2">DSM 13864</strain>
    </source>
</reference>